<protein>
    <submittedName>
        <fullName evidence="1">Glycosyltransferase</fullName>
        <ecNumber evidence="1">2.4.-.-</ecNumber>
    </submittedName>
</protein>
<dbReference type="Proteomes" id="UP001226091">
    <property type="component" value="Chromosome"/>
</dbReference>
<accession>A0ACD4R5L5</accession>
<proteinExistence type="predicted"/>
<organism evidence="1 2">
    <name type="scientific">Metabacillus hrfriensis</name>
    <dbReference type="NCBI Taxonomy" id="3048891"/>
    <lineage>
        <taxon>Bacteria</taxon>
        <taxon>Bacillati</taxon>
        <taxon>Bacillota</taxon>
        <taxon>Bacilli</taxon>
        <taxon>Bacillales</taxon>
        <taxon>Bacillaceae</taxon>
        <taxon>Metabacillus</taxon>
    </lineage>
</organism>
<evidence type="ECO:0000313" key="1">
    <source>
        <dbReference type="EMBL" id="WHZ55734.1"/>
    </source>
</evidence>
<reference evidence="2" key="1">
    <citation type="journal article" date="2025" name="Aquaculture">
        <title>Assessment of the bioflocculant production and safety properties of Metabacillus hrfriensis sp. nov. based on phenotypic and whole-genome sequencing analysis.</title>
        <authorList>
            <person name="Zhang R."/>
            <person name="Zhao Z."/>
            <person name="Luo L."/>
            <person name="Wang S."/>
            <person name="Guo K."/>
            <person name="Xu W."/>
        </authorList>
    </citation>
    <scope>NUCLEOTIDE SEQUENCE [LARGE SCALE GENOMIC DNA]</scope>
    <source>
        <strain evidence="2">CT-WN-B3</strain>
    </source>
</reference>
<keyword evidence="1" id="KW-0808">Transferase</keyword>
<keyword evidence="2" id="KW-1185">Reference proteome</keyword>
<sequence length="395" mass="45424">MKTKILFMVINMNVGGTEKALLNLISELPQENFDVTILMLEKYGGFLDLIPSHVNIEKVDGYIDIQNMYNNPPKLSAIRFIKKGKLLKAFNILFFHLFSKIFKDRKPFLKYILKDFSINSNNYDIAVAYAGPMDLITYFVLNKIVAKQKVQWIHFDVTKIGFNKTTESKMYNMFDKIFVVSNDGRKKLVNIIPSIDKKTEVFSNITSPELIDKQSKEGKGYTDSFDGLRILTVGRLTNEKGQDIAIKALSMLIKDGYKVRWYCLGEGSSRMKYEKLVEEYNLQDQFIFLGIDPNPYPYITQCDIYVQPSRHEGYCITLAEARCLKKPIVTTDTSGAKEQIKNGETGLIVGANEFELYNAVGKLINDQNLRNNFTQNLEKEYFNTVDMNKLRKLII</sequence>
<dbReference type="EC" id="2.4.-.-" evidence="1"/>
<name>A0ACD4R5L5_9BACI</name>
<keyword evidence="1" id="KW-0328">Glycosyltransferase</keyword>
<gene>
    <name evidence="1" type="ORF">QLQ22_13470</name>
</gene>
<evidence type="ECO:0000313" key="2">
    <source>
        <dbReference type="Proteomes" id="UP001226091"/>
    </source>
</evidence>
<dbReference type="EMBL" id="CP126116">
    <property type="protein sequence ID" value="WHZ55734.1"/>
    <property type="molecule type" value="Genomic_DNA"/>
</dbReference>